<dbReference type="SUPFAM" id="SSF55804">
    <property type="entry name" value="Phoshotransferase/anion transport protein"/>
    <property type="match status" value="1"/>
</dbReference>
<keyword evidence="3" id="KW-0762">Sugar transport</keyword>
<dbReference type="InterPro" id="IPR004715">
    <property type="entry name" value="PTS_IIA_fruc"/>
</dbReference>
<reference evidence="7 8" key="1">
    <citation type="journal article" date="2019" name="Int. J. Syst. Evol. Microbiol.">
        <title>The Global Catalogue of Microorganisms (GCM) 10K type strain sequencing project: providing services to taxonomists for standard genome sequencing and annotation.</title>
        <authorList>
            <consortium name="The Broad Institute Genomics Platform"/>
            <consortium name="The Broad Institute Genome Sequencing Center for Infectious Disease"/>
            <person name="Wu L."/>
            <person name="Ma J."/>
        </authorList>
    </citation>
    <scope>NUCLEOTIDE SEQUENCE [LARGE SCALE GENOMIC DNA]</scope>
    <source>
        <strain evidence="7 8">JCM 12389</strain>
    </source>
</reference>
<evidence type="ECO:0000313" key="8">
    <source>
        <dbReference type="Proteomes" id="UP001500880"/>
    </source>
</evidence>
<dbReference type="Proteomes" id="UP001500880">
    <property type="component" value="Unassembled WGS sequence"/>
</dbReference>
<keyword evidence="5" id="KW-0598">Phosphotransferase system</keyword>
<dbReference type="CDD" id="cd00211">
    <property type="entry name" value="PTS_IIA_fru"/>
    <property type="match status" value="1"/>
</dbReference>
<keyword evidence="8" id="KW-1185">Reference proteome</keyword>
<evidence type="ECO:0000256" key="4">
    <source>
        <dbReference type="ARBA" id="ARBA00022679"/>
    </source>
</evidence>
<accession>A0ABN1B0E3</accession>
<evidence type="ECO:0000256" key="2">
    <source>
        <dbReference type="ARBA" id="ARBA00022553"/>
    </source>
</evidence>
<keyword evidence="1" id="KW-0813">Transport</keyword>
<dbReference type="InterPro" id="IPR002178">
    <property type="entry name" value="PTS_EIIA_type-2_dom"/>
</dbReference>
<name>A0ABN1B0E3_9BACI</name>
<protein>
    <submittedName>
        <fullName evidence="7">Fructose PTS transporter subunit IIA</fullName>
    </submittedName>
</protein>
<feature type="domain" description="PTS EIIA type-2" evidence="6">
    <location>
        <begin position="5"/>
        <end position="150"/>
    </location>
</feature>
<keyword evidence="4" id="KW-0808">Transferase</keyword>
<dbReference type="PROSITE" id="PS51094">
    <property type="entry name" value="PTS_EIIA_TYPE_2"/>
    <property type="match status" value="1"/>
</dbReference>
<sequence>MQHNQLLDKELIQYNTDLNSQAEVFEQIASLAIKQGIATDKEAVVKGLIQREEESTTGFYNGFAIPHTKDYSIKKAGIVILVNDNGIEWDSMDGEPAKFFISLLIPDEEGGSTHLKVLSAISKMLIHDDVRSELSEAKSSDEIYDIINGFLNEHMN</sequence>
<gene>
    <name evidence="7" type="ORF">GCM10008986_10070</name>
</gene>
<evidence type="ECO:0000256" key="5">
    <source>
        <dbReference type="ARBA" id="ARBA00022683"/>
    </source>
</evidence>
<dbReference type="EMBL" id="BAAADO010000002">
    <property type="protein sequence ID" value="GAA0486656.1"/>
    <property type="molecule type" value="Genomic_DNA"/>
</dbReference>
<organism evidence="7 8">
    <name type="scientific">Salinibacillus aidingensis</name>
    <dbReference type="NCBI Taxonomy" id="237684"/>
    <lineage>
        <taxon>Bacteria</taxon>
        <taxon>Bacillati</taxon>
        <taxon>Bacillota</taxon>
        <taxon>Bacilli</taxon>
        <taxon>Bacillales</taxon>
        <taxon>Bacillaceae</taxon>
        <taxon>Salinibacillus</taxon>
    </lineage>
</organism>
<evidence type="ECO:0000313" key="7">
    <source>
        <dbReference type="EMBL" id="GAA0486656.1"/>
    </source>
</evidence>
<evidence type="ECO:0000259" key="6">
    <source>
        <dbReference type="PROSITE" id="PS51094"/>
    </source>
</evidence>
<dbReference type="NCBIfam" id="TIGR00848">
    <property type="entry name" value="fruA"/>
    <property type="match status" value="1"/>
</dbReference>
<dbReference type="RefSeq" id="WP_343838329.1">
    <property type="nucleotide sequence ID" value="NZ_BAAADO010000002.1"/>
</dbReference>
<proteinExistence type="predicted"/>
<dbReference type="Pfam" id="PF00359">
    <property type="entry name" value="PTS_EIIA_2"/>
    <property type="match status" value="1"/>
</dbReference>
<comment type="caution">
    <text evidence="7">The sequence shown here is derived from an EMBL/GenBank/DDBJ whole genome shotgun (WGS) entry which is preliminary data.</text>
</comment>
<keyword evidence="2" id="KW-0597">Phosphoprotein</keyword>
<dbReference type="InterPro" id="IPR016152">
    <property type="entry name" value="PTrfase/Anion_transptr"/>
</dbReference>
<dbReference type="InterPro" id="IPR051541">
    <property type="entry name" value="PTS_SugarTrans_NitroReg"/>
</dbReference>
<dbReference type="PANTHER" id="PTHR47738:SF2">
    <property type="entry name" value="PTS SYSTEM FRUCTOSE-LIKE EIIA COMPONENT"/>
    <property type="match status" value="1"/>
</dbReference>
<evidence type="ECO:0000256" key="1">
    <source>
        <dbReference type="ARBA" id="ARBA00022448"/>
    </source>
</evidence>
<dbReference type="PANTHER" id="PTHR47738">
    <property type="entry name" value="PTS SYSTEM FRUCTOSE-LIKE EIIA COMPONENT-RELATED"/>
    <property type="match status" value="1"/>
</dbReference>
<evidence type="ECO:0000256" key="3">
    <source>
        <dbReference type="ARBA" id="ARBA00022597"/>
    </source>
</evidence>
<dbReference type="Gene3D" id="3.40.930.10">
    <property type="entry name" value="Mannitol-specific EII, Chain A"/>
    <property type="match status" value="1"/>
</dbReference>